<dbReference type="GO" id="GO:0006313">
    <property type="term" value="P:DNA transposition"/>
    <property type="evidence" value="ECO:0007669"/>
    <property type="project" value="InterPro"/>
</dbReference>
<evidence type="ECO:0000313" key="3">
    <source>
        <dbReference type="Proteomes" id="UP000281975"/>
    </source>
</evidence>
<dbReference type="PANTHER" id="PTHR36966">
    <property type="entry name" value="REP-ASSOCIATED TYROSINE TRANSPOSASE"/>
    <property type="match status" value="1"/>
</dbReference>
<dbReference type="EMBL" id="RBIN01000004">
    <property type="protein sequence ID" value="RKR04238.1"/>
    <property type="molecule type" value="Genomic_DNA"/>
</dbReference>
<dbReference type="Gene3D" id="3.30.70.1290">
    <property type="entry name" value="Transposase IS200-like"/>
    <property type="match status" value="1"/>
</dbReference>
<dbReference type="Pfam" id="PF01797">
    <property type="entry name" value="Y1_Tnp"/>
    <property type="match status" value="1"/>
</dbReference>
<feature type="domain" description="Transposase IS200-like" evidence="1">
    <location>
        <begin position="18"/>
        <end position="133"/>
    </location>
</feature>
<evidence type="ECO:0000313" key="2">
    <source>
        <dbReference type="EMBL" id="RKR04238.1"/>
    </source>
</evidence>
<dbReference type="SUPFAM" id="SSF143422">
    <property type="entry name" value="Transposase IS200-like"/>
    <property type="match status" value="1"/>
</dbReference>
<dbReference type="GO" id="GO:0004803">
    <property type="term" value="F:transposase activity"/>
    <property type="evidence" value="ECO:0007669"/>
    <property type="project" value="InterPro"/>
</dbReference>
<dbReference type="OrthoDB" id="9794403at2"/>
<organism evidence="2 3">
    <name type="scientific">Kushneria sinocarnis</name>
    <dbReference type="NCBI Taxonomy" id="595502"/>
    <lineage>
        <taxon>Bacteria</taxon>
        <taxon>Pseudomonadati</taxon>
        <taxon>Pseudomonadota</taxon>
        <taxon>Gammaproteobacteria</taxon>
        <taxon>Oceanospirillales</taxon>
        <taxon>Halomonadaceae</taxon>
        <taxon>Kushneria</taxon>
    </lineage>
</organism>
<comment type="caution">
    <text evidence="2">The sequence shown here is derived from an EMBL/GenBank/DDBJ whole genome shotgun (WGS) entry which is preliminary data.</text>
</comment>
<dbReference type="GO" id="GO:0043565">
    <property type="term" value="F:sequence-specific DNA binding"/>
    <property type="evidence" value="ECO:0007669"/>
    <property type="project" value="TreeGrafter"/>
</dbReference>
<gene>
    <name evidence="2" type="ORF">C7446_1441</name>
</gene>
<dbReference type="InterPro" id="IPR002686">
    <property type="entry name" value="Transposase_17"/>
</dbReference>
<dbReference type="Proteomes" id="UP000281975">
    <property type="component" value="Unassembled WGS sequence"/>
</dbReference>
<proteinExistence type="predicted"/>
<protein>
    <submittedName>
        <fullName evidence="2">REP element-mobilizing transposase RayT</fullName>
    </submittedName>
</protein>
<accession>A0A420WWZ7</accession>
<dbReference type="InterPro" id="IPR036515">
    <property type="entry name" value="Transposase_17_sf"/>
</dbReference>
<reference evidence="2 3" key="1">
    <citation type="submission" date="2018-10" db="EMBL/GenBank/DDBJ databases">
        <title>Genomic Encyclopedia of Type Strains, Phase IV (KMG-IV): sequencing the most valuable type-strain genomes for metagenomic binning, comparative biology and taxonomic classification.</title>
        <authorList>
            <person name="Goeker M."/>
        </authorList>
    </citation>
    <scope>NUCLEOTIDE SEQUENCE [LARGE SCALE GENOMIC DNA]</scope>
    <source>
        <strain evidence="2 3">DSM 23229</strain>
    </source>
</reference>
<sequence length="154" mass="17873">MKRIDAGQQALRRGRSSLAGGYYLITTCIHDRQPLLREWVQARQVIHAMRHLHEERCVTSLSFVVMPDHLHWLIQLREGDELAGVVRRFKGRSARSLNESLGHHGTIWQPGYHDRAIRGERDLKQTARYIVANPLRAGLVQEIGQYPHWDAIWL</sequence>
<keyword evidence="3" id="KW-1185">Reference proteome</keyword>
<dbReference type="AlphaFoldDB" id="A0A420WWZ7"/>
<dbReference type="PANTHER" id="PTHR36966:SF1">
    <property type="entry name" value="REP-ASSOCIATED TYROSINE TRANSPOSASE"/>
    <property type="match status" value="1"/>
</dbReference>
<dbReference type="RefSeq" id="WP_121172420.1">
    <property type="nucleotide sequence ID" value="NZ_RBIN01000004.1"/>
</dbReference>
<dbReference type="InterPro" id="IPR052715">
    <property type="entry name" value="RAYT_transposase"/>
</dbReference>
<dbReference type="NCBIfam" id="NF047646">
    <property type="entry name" value="REP_Tyr_transpos"/>
    <property type="match status" value="1"/>
</dbReference>
<dbReference type="SMART" id="SM01321">
    <property type="entry name" value="Y1_Tnp"/>
    <property type="match status" value="1"/>
</dbReference>
<name>A0A420WWZ7_9GAMM</name>
<evidence type="ECO:0000259" key="1">
    <source>
        <dbReference type="SMART" id="SM01321"/>
    </source>
</evidence>